<evidence type="ECO:0000313" key="4">
    <source>
        <dbReference type="Proteomes" id="UP000219621"/>
    </source>
</evidence>
<dbReference type="EMBL" id="OCNJ01000004">
    <property type="protein sequence ID" value="SOD95245.1"/>
    <property type="molecule type" value="Genomic_DNA"/>
</dbReference>
<evidence type="ECO:0000256" key="1">
    <source>
        <dbReference type="SAM" id="MobiDB-lite"/>
    </source>
</evidence>
<keyword evidence="4" id="KW-1185">Reference proteome</keyword>
<evidence type="ECO:0000313" key="3">
    <source>
        <dbReference type="EMBL" id="SOD95245.1"/>
    </source>
</evidence>
<feature type="region of interest" description="Disordered" evidence="1">
    <location>
        <begin position="61"/>
        <end position="110"/>
    </location>
</feature>
<feature type="transmembrane region" description="Helical" evidence="2">
    <location>
        <begin position="37"/>
        <end position="55"/>
    </location>
</feature>
<keyword evidence="2" id="KW-0472">Membrane</keyword>
<dbReference type="AlphaFoldDB" id="A0A286GI80"/>
<keyword evidence="2" id="KW-1133">Transmembrane helix</keyword>
<sequence length="110" mass="11529">MTYAAMTFFILAVMSALFGFTTFESGAEPTAAALARLLAVVFGIGFLVAAVSLALRRAAERQAGGADDGAVVTRDGPARLGTGLTASERGSWDGARRPRPAERPDRRDRG</sequence>
<gene>
    <name evidence="3" type="ORF">SAMN05421508_104274</name>
</gene>
<name>A0A286GI80_9PROT</name>
<organism evidence="3 4">
    <name type="scientific">Caenispirillum bisanense</name>
    <dbReference type="NCBI Taxonomy" id="414052"/>
    <lineage>
        <taxon>Bacteria</taxon>
        <taxon>Pseudomonadati</taxon>
        <taxon>Pseudomonadota</taxon>
        <taxon>Alphaproteobacteria</taxon>
        <taxon>Rhodospirillales</taxon>
        <taxon>Novispirillaceae</taxon>
        <taxon>Caenispirillum</taxon>
    </lineage>
</organism>
<dbReference type="Proteomes" id="UP000219621">
    <property type="component" value="Unassembled WGS sequence"/>
</dbReference>
<feature type="compositionally biased region" description="Basic and acidic residues" evidence="1">
    <location>
        <begin position="90"/>
        <end position="110"/>
    </location>
</feature>
<reference evidence="3 4" key="1">
    <citation type="submission" date="2017-09" db="EMBL/GenBank/DDBJ databases">
        <authorList>
            <person name="Ehlers B."/>
            <person name="Leendertz F.H."/>
        </authorList>
    </citation>
    <scope>NUCLEOTIDE SEQUENCE [LARGE SCALE GENOMIC DNA]</scope>
    <source>
        <strain evidence="3 4">USBA 140</strain>
    </source>
</reference>
<keyword evidence="2" id="KW-0812">Transmembrane</keyword>
<protein>
    <submittedName>
        <fullName evidence="3">Uncharacterized protein</fullName>
    </submittedName>
</protein>
<proteinExistence type="predicted"/>
<evidence type="ECO:0000256" key="2">
    <source>
        <dbReference type="SAM" id="Phobius"/>
    </source>
</evidence>
<accession>A0A286GI80</accession>
<dbReference type="RefSeq" id="WP_097279230.1">
    <property type="nucleotide sequence ID" value="NZ_OCNJ01000004.1"/>
</dbReference>